<dbReference type="Proteomes" id="UP000694547">
    <property type="component" value="Unassembled WGS sequence"/>
</dbReference>
<evidence type="ECO:0000256" key="1">
    <source>
        <dbReference type="SAM" id="SignalP"/>
    </source>
</evidence>
<keyword evidence="3" id="KW-1185">Reference proteome</keyword>
<proteinExistence type="predicted"/>
<feature type="chain" id="PRO_5045585825" evidence="1">
    <location>
        <begin position="24"/>
        <end position="71"/>
    </location>
</feature>
<sequence>MKQDLMLTLHFFFWLLNIPLLMSNLTHPKCFWGMKKNDEKHGDVVTGCVFYLAAMQRPVSKEYFKFVLDML</sequence>
<organism evidence="2 3">
    <name type="scientific">Peromyscus maniculatus bairdii</name>
    <name type="common">Prairie deer mouse</name>
    <dbReference type="NCBI Taxonomy" id="230844"/>
    <lineage>
        <taxon>Eukaryota</taxon>
        <taxon>Metazoa</taxon>
        <taxon>Chordata</taxon>
        <taxon>Craniata</taxon>
        <taxon>Vertebrata</taxon>
        <taxon>Euteleostomi</taxon>
        <taxon>Mammalia</taxon>
        <taxon>Eutheria</taxon>
        <taxon>Euarchontoglires</taxon>
        <taxon>Glires</taxon>
        <taxon>Rodentia</taxon>
        <taxon>Myomorpha</taxon>
        <taxon>Muroidea</taxon>
        <taxon>Cricetidae</taxon>
        <taxon>Neotominae</taxon>
        <taxon>Peromyscus</taxon>
    </lineage>
</organism>
<name>A0A8C8UMQ0_PERMB</name>
<feature type="signal peptide" evidence="1">
    <location>
        <begin position="1"/>
        <end position="23"/>
    </location>
</feature>
<keyword evidence="1" id="KW-0732">Signal</keyword>
<dbReference type="Ensembl" id="ENSPEMT00000033683.1">
    <property type="protein sequence ID" value="ENSPEMP00000034915.1"/>
    <property type="gene ID" value="ENSPEMG00000025187.1"/>
</dbReference>
<accession>A0A8C8UMQ0</accession>
<evidence type="ECO:0000313" key="3">
    <source>
        <dbReference type="Proteomes" id="UP000694547"/>
    </source>
</evidence>
<protein>
    <submittedName>
        <fullName evidence="2">Uncharacterized protein</fullName>
    </submittedName>
</protein>
<dbReference type="GeneTree" id="ENSGT00960000189685"/>
<reference evidence="2" key="2">
    <citation type="submission" date="2025-08" db="UniProtKB">
        <authorList>
            <consortium name="Ensembl"/>
        </authorList>
    </citation>
    <scope>IDENTIFICATION</scope>
</reference>
<reference evidence="3" key="1">
    <citation type="submission" date="2018-10" db="EMBL/GenBank/DDBJ databases">
        <title>Improved assembly of the deer mouse Peromyscus maniculatus genome.</title>
        <authorList>
            <person name="Lassance J.-M."/>
            <person name="Hoekstra H.E."/>
        </authorList>
    </citation>
    <scope>NUCLEOTIDE SEQUENCE [LARGE SCALE GENOMIC DNA]</scope>
</reference>
<reference evidence="2" key="3">
    <citation type="submission" date="2025-09" db="UniProtKB">
        <authorList>
            <consortium name="Ensembl"/>
        </authorList>
    </citation>
    <scope>IDENTIFICATION</scope>
</reference>
<evidence type="ECO:0000313" key="2">
    <source>
        <dbReference type="Ensembl" id="ENSPEMP00000034915.1"/>
    </source>
</evidence>
<dbReference type="AlphaFoldDB" id="A0A8C8UMQ0"/>